<dbReference type="EMBL" id="CP002101">
    <property type="protein sequence ID" value="AEH61357.1"/>
    <property type="molecule type" value="Genomic_DNA"/>
</dbReference>
<dbReference type="PANTHER" id="PTHR37954">
    <property type="entry name" value="BLL4979 PROTEIN"/>
    <property type="match status" value="1"/>
</dbReference>
<name>F7XP65_METZD</name>
<dbReference type="GeneID" id="10823156"/>
<keyword evidence="2" id="KW-1185">Reference proteome</keyword>
<dbReference type="Proteomes" id="UP000006622">
    <property type="component" value="Chromosome"/>
</dbReference>
<dbReference type="InterPro" id="IPR003748">
    <property type="entry name" value="DUF169"/>
</dbReference>
<protein>
    <recommendedName>
        <fullName evidence="3">DUF169 domain-containing protein</fullName>
    </recommendedName>
</protein>
<evidence type="ECO:0000313" key="2">
    <source>
        <dbReference type="Proteomes" id="UP000006622"/>
    </source>
</evidence>
<dbReference type="STRING" id="679901.Mzhil_1518"/>
<proteinExistence type="predicted"/>
<dbReference type="KEGG" id="mzh:Mzhil_1518"/>
<accession>F7XP65</accession>
<sequence length="231" mass="25521">MDIDKMNKMGRELIDIFNLDTSPVSISLIPSTHDVPEGIQRLEDPSRHCQMIDNVRREGISFYTFVDDHKCKGGAAAIGLCAMSQSLETGDFYYKLKRFNTINAARRTMQQIPVIPPESIKSIVYAPLEKTSLEPDVVVIISNPEKIMKISQSMLYKHGGRVNASFAGIQSLCADSVAQPYLYGTAGVTIGCSGSRKYTQIKDSEMIIGIPAEQLEDLVEAAKKMFPPKAD</sequence>
<evidence type="ECO:0008006" key="3">
    <source>
        <dbReference type="Google" id="ProtNLM"/>
    </source>
</evidence>
<dbReference type="HOGENOM" id="CLU_074324_1_0_2"/>
<gene>
    <name evidence="1" type="ordered locus">Mzhil_1518</name>
</gene>
<dbReference type="PANTHER" id="PTHR37954:SF3">
    <property type="entry name" value="DUF169 DOMAIN-CONTAINING PROTEIN"/>
    <property type="match status" value="1"/>
</dbReference>
<dbReference type="Pfam" id="PF02596">
    <property type="entry name" value="DUF169"/>
    <property type="match status" value="1"/>
</dbReference>
<organism evidence="1 2">
    <name type="scientific">Methanosalsum zhilinae (strain DSM 4017 / NBRC 107636 / OCM 62 / WeN5)</name>
    <name type="common">Methanohalophilus zhilinae</name>
    <dbReference type="NCBI Taxonomy" id="679901"/>
    <lineage>
        <taxon>Archaea</taxon>
        <taxon>Methanobacteriati</taxon>
        <taxon>Methanobacteriota</taxon>
        <taxon>Stenosarchaea group</taxon>
        <taxon>Methanomicrobia</taxon>
        <taxon>Methanosarcinales</taxon>
        <taxon>Methanosarcinaceae</taxon>
        <taxon>Methanosalsum</taxon>
    </lineage>
</organism>
<dbReference type="RefSeq" id="WP_013898794.1">
    <property type="nucleotide sequence ID" value="NC_015676.1"/>
</dbReference>
<evidence type="ECO:0000313" key="1">
    <source>
        <dbReference type="EMBL" id="AEH61357.1"/>
    </source>
</evidence>
<dbReference type="OrthoDB" id="89232at2157"/>
<reference evidence="1 2" key="1">
    <citation type="submission" date="2010-07" db="EMBL/GenBank/DDBJ databases">
        <title>The complete genome of Methanosalsum zhilinae DSM 4017.</title>
        <authorList>
            <consortium name="US DOE Joint Genome Institute (JGI-PGF)"/>
            <person name="Lucas S."/>
            <person name="Copeland A."/>
            <person name="Lapidus A."/>
            <person name="Glavina del Rio T."/>
            <person name="Dalin E."/>
            <person name="Tice H."/>
            <person name="Bruce D."/>
            <person name="Goodwin L."/>
            <person name="Pitluck S."/>
            <person name="Kyrpides N."/>
            <person name="Mavromatis K."/>
            <person name="Ovchinnikova G."/>
            <person name="Daligault H."/>
            <person name="Detter J.C."/>
            <person name="Han C."/>
            <person name="Tapia R."/>
            <person name="Larimer F."/>
            <person name="Land M."/>
            <person name="Hauser L."/>
            <person name="Markowitz V."/>
            <person name="Cheng J.-F."/>
            <person name="Hugenholtz P."/>
            <person name="Woyke T."/>
            <person name="Wu D."/>
            <person name="Spring S."/>
            <person name="Schueler E."/>
            <person name="Brambilla E."/>
            <person name="Klenk H.-P."/>
            <person name="Eisen J.A."/>
        </authorList>
    </citation>
    <scope>NUCLEOTIDE SEQUENCE [LARGE SCALE GENOMIC DNA]</scope>
    <source>
        <strain evidence="2">DSM 4017 / NBRC 107636 / OCM 62 / WeN5</strain>
    </source>
</reference>
<dbReference type="AlphaFoldDB" id="F7XP65"/>